<accession>A0A9P5AVR4</accession>
<name>A0A9P5AVR4_9HYPO</name>
<evidence type="ECO:0000313" key="1">
    <source>
        <dbReference type="EMBL" id="KAF4345623.1"/>
    </source>
</evidence>
<gene>
    <name evidence="1" type="ORF">FBEOM_420</name>
</gene>
<dbReference type="EMBL" id="PVQB02000022">
    <property type="protein sequence ID" value="KAF4345623.1"/>
    <property type="molecule type" value="Genomic_DNA"/>
</dbReference>
<reference evidence="1" key="2">
    <citation type="submission" date="2020-02" db="EMBL/GenBank/DDBJ databases">
        <title>Identification and distribution of gene clusters putatively required for synthesis of sphingolipid metabolism inhibitors in phylogenetically diverse species of the filamentous fungus Fusarium.</title>
        <authorList>
            <person name="Kim H.-S."/>
            <person name="Busman M."/>
            <person name="Brown D.W."/>
            <person name="Divon H."/>
            <person name="Uhlig S."/>
            <person name="Proctor R.H."/>
        </authorList>
    </citation>
    <scope>NUCLEOTIDE SEQUENCE</scope>
    <source>
        <strain evidence="1">NRRL 25174</strain>
    </source>
</reference>
<keyword evidence="2" id="KW-1185">Reference proteome</keyword>
<evidence type="ECO:0000313" key="2">
    <source>
        <dbReference type="Proteomes" id="UP000730481"/>
    </source>
</evidence>
<dbReference type="OrthoDB" id="5104305at2759"/>
<protein>
    <submittedName>
        <fullName evidence="1">Uncharacterized protein</fullName>
    </submittedName>
</protein>
<reference evidence="1" key="1">
    <citation type="journal article" date="2017" name="Mycologia">
        <title>Fusarium algeriense, sp. nov., a novel toxigenic crown rot pathogen of durum wheat from Algeria is nested in the Fusarium burgessii species complex.</title>
        <authorList>
            <person name="Laraba I."/>
            <person name="Keddad A."/>
            <person name="Boureghda H."/>
            <person name="Abdallah N."/>
            <person name="Vaughan M.M."/>
            <person name="Proctor R.H."/>
            <person name="Busman M."/>
            <person name="O'Donnell K."/>
        </authorList>
    </citation>
    <scope>NUCLEOTIDE SEQUENCE</scope>
    <source>
        <strain evidence="1">NRRL 25174</strain>
    </source>
</reference>
<dbReference type="Proteomes" id="UP000730481">
    <property type="component" value="Unassembled WGS sequence"/>
</dbReference>
<comment type="caution">
    <text evidence="1">The sequence shown here is derived from an EMBL/GenBank/DDBJ whole genome shotgun (WGS) entry which is preliminary data.</text>
</comment>
<dbReference type="AlphaFoldDB" id="A0A9P5AVR4"/>
<proteinExistence type="predicted"/>
<sequence>MESRVSFLDLPREVRDMIYNHALKEVKFSNAFTSRTAYSPEAFPLLYVHNLISKDLQPRLYRYHAIAIPIQEPSTYATGSWSIVPRMACSKMMKQCSKTLIIEMSQTTISYFPDSKLEEDGDEDPVEDTEFWSTTSRRRGGEMLARKLINDILALKSKLPAVTTLKLVFWFGYWEAYVDDWEEHLKKVKDKWPGLFLQIQFNLFDYSDPDAGDGGSNFIESWYEWSLETDGVRFEANNFKWKRHRKGDFRGRNIDVSIWKDAYQYDDDELDKVLHPTRCKVRPMFVRTCNLDGHTKP</sequence>
<organism evidence="1 2">
    <name type="scientific">Fusarium beomiforme</name>
    <dbReference type="NCBI Taxonomy" id="44412"/>
    <lineage>
        <taxon>Eukaryota</taxon>
        <taxon>Fungi</taxon>
        <taxon>Dikarya</taxon>
        <taxon>Ascomycota</taxon>
        <taxon>Pezizomycotina</taxon>
        <taxon>Sordariomycetes</taxon>
        <taxon>Hypocreomycetidae</taxon>
        <taxon>Hypocreales</taxon>
        <taxon>Nectriaceae</taxon>
        <taxon>Fusarium</taxon>
        <taxon>Fusarium burgessii species complex</taxon>
    </lineage>
</organism>